<feature type="transmembrane region" description="Helical" evidence="4">
    <location>
        <begin position="381"/>
        <end position="401"/>
    </location>
</feature>
<dbReference type="PROSITE" id="PS50850">
    <property type="entry name" value="MFS"/>
    <property type="match status" value="1"/>
</dbReference>
<protein>
    <recommendedName>
        <fullName evidence="5">Major facilitator superfamily (MFS) profile domain-containing protein</fullName>
    </recommendedName>
</protein>
<organism evidence="6 7">
    <name type="scientific">Sphaerobolus stellatus (strain SS14)</name>
    <dbReference type="NCBI Taxonomy" id="990650"/>
    <lineage>
        <taxon>Eukaryota</taxon>
        <taxon>Fungi</taxon>
        <taxon>Dikarya</taxon>
        <taxon>Basidiomycota</taxon>
        <taxon>Agaricomycotina</taxon>
        <taxon>Agaricomycetes</taxon>
        <taxon>Phallomycetidae</taxon>
        <taxon>Geastrales</taxon>
        <taxon>Sphaerobolaceae</taxon>
        <taxon>Sphaerobolus</taxon>
    </lineage>
</organism>
<feature type="transmembrane region" description="Helical" evidence="4">
    <location>
        <begin position="343"/>
        <end position="361"/>
    </location>
</feature>
<dbReference type="InterPro" id="IPR011701">
    <property type="entry name" value="MFS"/>
</dbReference>
<feature type="transmembrane region" description="Helical" evidence="4">
    <location>
        <begin position="446"/>
        <end position="463"/>
    </location>
</feature>
<dbReference type="GO" id="GO:0022857">
    <property type="term" value="F:transmembrane transporter activity"/>
    <property type="evidence" value="ECO:0007669"/>
    <property type="project" value="InterPro"/>
</dbReference>
<comment type="subcellular location">
    <subcellularLocation>
        <location evidence="1">Membrane</location>
        <topology evidence="1">Multi-pass membrane protein</topology>
    </subcellularLocation>
</comment>
<dbReference type="Pfam" id="PF07690">
    <property type="entry name" value="MFS_1"/>
    <property type="match status" value="1"/>
</dbReference>
<feature type="transmembrane region" description="Helical" evidence="4">
    <location>
        <begin position="47"/>
        <end position="66"/>
    </location>
</feature>
<dbReference type="PANTHER" id="PTHR11360">
    <property type="entry name" value="MONOCARBOXYLATE TRANSPORTER"/>
    <property type="match status" value="1"/>
</dbReference>
<feature type="transmembrane region" description="Helical" evidence="4">
    <location>
        <begin position="209"/>
        <end position="228"/>
    </location>
</feature>
<dbReference type="HOGENOM" id="CLU_001265_1_2_1"/>
<sequence>MSSDTIHEKRPTSVTLEGDEQPSRANKVEAADIQVVNNPSDEPPDGGYGWIIVICAFWANAVTWGVNSAFGVYLSFYTTNNFFPGATNIDFAFIGGLSVGCAMLIAPIANYLSKRYNFKVPLTIGVIVYTLSQIFSGLSTTIWQLFLTQGIMFGIGVGLIFVPISPLSNQWFSDKRALATGLLAGGSGAGTIIFAQTTQAVIVKLGLRWAFFINAIISFVILVPVVILMKSRVHIIQGKFEPIQYQLLWHPGFLWVWLWGFFTILGYLISLYTVATFATAGLGLSQSQGAAIQSILAAGQMVGRPLAGLFMDRWGRINLAIIWTFISGLSCFVIWIVARSFSVLAFFGFVQGLSGGIFWSAGTPITTEIIGLKHLGSALSILWLSIVLPSIFAEPIAVWLLQEAQRRTGITLPSNDSSDATTNTNVGVSGAGTGDTSAAVVFQTPIGFAGAMFMVGTVLLYGAKRWKQGNWKIGTKT</sequence>
<evidence type="ECO:0000256" key="1">
    <source>
        <dbReference type="ARBA" id="ARBA00004141"/>
    </source>
</evidence>
<dbReference type="OrthoDB" id="2213137at2759"/>
<evidence type="ECO:0000259" key="5">
    <source>
        <dbReference type="PROSITE" id="PS50850"/>
    </source>
</evidence>
<evidence type="ECO:0000256" key="2">
    <source>
        <dbReference type="ARBA" id="ARBA00006727"/>
    </source>
</evidence>
<feature type="transmembrane region" description="Helical" evidence="4">
    <location>
        <begin position="248"/>
        <end position="270"/>
    </location>
</feature>
<keyword evidence="7" id="KW-1185">Reference proteome</keyword>
<proteinExistence type="inferred from homology"/>
<evidence type="ECO:0000256" key="3">
    <source>
        <dbReference type="SAM" id="MobiDB-lite"/>
    </source>
</evidence>
<dbReference type="Proteomes" id="UP000054279">
    <property type="component" value="Unassembled WGS sequence"/>
</dbReference>
<feature type="transmembrane region" description="Helical" evidence="4">
    <location>
        <begin position="86"/>
        <end position="106"/>
    </location>
</feature>
<dbReference type="SUPFAM" id="SSF103473">
    <property type="entry name" value="MFS general substrate transporter"/>
    <property type="match status" value="1"/>
</dbReference>
<dbReference type="InterPro" id="IPR036259">
    <property type="entry name" value="MFS_trans_sf"/>
</dbReference>
<reference evidence="6 7" key="1">
    <citation type="submission" date="2014-06" db="EMBL/GenBank/DDBJ databases">
        <title>Evolutionary Origins and Diversification of the Mycorrhizal Mutualists.</title>
        <authorList>
            <consortium name="DOE Joint Genome Institute"/>
            <consortium name="Mycorrhizal Genomics Consortium"/>
            <person name="Kohler A."/>
            <person name="Kuo A."/>
            <person name="Nagy L.G."/>
            <person name="Floudas D."/>
            <person name="Copeland A."/>
            <person name="Barry K.W."/>
            <person name="Cichocki N."/>
            <person name="Veneault-Fourrey C."/>
            <person name="LaButti K."/>
            <person name="Lindquist E.A."/>
            <person name="Lipzen A."/>
            <person name="Lundell T."/>
            <person name="Morin E."/>
            <person name="Murat C."/>
            <person name="Riley R."/>
            <person name="Ohm R."/>
            <person name="Sun H."/>
            <person name="Tunlid A."/>
            <person name="Henrissat B."/>
            <person name="Grigoriev I.V."/>
            <person name="Hibbett D.S."/>
            <person name="Martin F."/>
        </authorList>
    </citation>
    <scope>NUCLEOTIDE SEQUENCE [LARGE SCALE GENOMIC DNA]</scope>
    <source>
        <strain evidence="6 7">SS14</strain>
    </source>
</reference>
<feature type="domain" description="Major facilitator superfamily (MFS) profile" evidence="5">
    <location>
        <begin position="53"/>
        <end position="468"/>
    </location>
</feature>
<evidence type="ECO:0000313" key="6">
    <source>
        <dbReference type="EMBL" id="KIJ46137.1"/>
    </source>
</evidence>
<feature type="transmembrane region" description="Helical" evidence="4">
    <location>
        <begin position="118"/>
        <end position="136"/>
    </location>
</feature>
<keyword evidence="4" id="KW-0472">Membrane</keyword>
<dbReference type="InterPro" id="IPR050327">
    <property type="entry name" value="Proton-linked_MCT"/>
</dbReference>
<dbReference type="AlphaFoldDB" id="A0A0C9VU21"/>
<dbReference type="EMBL" id="KN837108">
    <property type="protein sequence ID" value="KIJ46137.1"/>
    <property type="molecule type" value="Genomic_DNA"/>
</dbReference>
<comment type="similarity">
    <text evidence="2">Belongs to the major facilitator superfamily. Monocarboxylate porter (TC 2.A.1.13) family.</text>
</comment>
<feature type="transmembrane region" description="Helical" evidence="4">
    <location>
        <begin position="142"/>
        <end position="165"/>
    </location>
</feature>
<feature type="transmembrane region" description="Helical" evidence="4">
    <location>
        <begin position="317"/>
        <end position="337"/>
    </location>
</feature>
<feature type="region of interest" description="Disordered" evidence="3">
    <location>
        <begin position="1"/>
        <end position="25"/>
    </location>
</feature>
<feature type="transmembrane region" description="Helical" evidence="4">
    <location>
        <begin position="177"/>
        <end position="197"/>
    </location>
</feature>
<feature type="compositionally biased region" description="Basic and acidic residues" evidence="3">
    <location>
        <begin position="1"/>
        <end position="11"/>
    </location>
</feature>
<keyword evidence="4" id="KW-1133">Transmembrane helix</keyword>
<name>A0A0C9VU21_SPHS4</name>
<evidence type="ECO:0000313" key="7">
    <source>
        <dbReference type="Proteomes" id="UP000054279"/>
    </source>
</evidence>
<dbReference type="GO" id="GO:0016020">
    <property type="term" value="C:membrane"/>
    <property type="evidence" value="ECO:0007669"/>
    <property type="project" value="UniProtKB-SubCell"/>
</dbReference>
<dbReference type="Gene3D" id="1.20.1250.20">
    <property type="entry name" value="MFS general substrate transporter like domains"/>
    <property type="match status" value="2"/>
</dbReference>
<dbReference type="InterPro" id="IPR020846">
    <property type="entry name" value="MFS_dom"/>
</dbReference>
<accession>A0A0C9VU21</accession>
<evidence type="ECO:0000256" key="4">
    <source>
        <dbReference type="SAM" id="Phobius"/>
    </source>
</evidence>
<keyword evidence="4" id="KW-0812">Transmembrane</keyword>
<dbReference type="PANTHER" id="PTHR11360:SF315">
    <property type="entry name" value="TRANSPORTER MCH2-RELATED"/>
    <property type="match status" value="1"/>
</dbReference>
<gene>
    <name evidence="6" type="ORF">M422DRAFT_46225</name>
</gene>